<dbReference type="KEGG" id="trg:TRUGW13939_03847"/>
<evidence type="ECO:0000256" key="8">
    <source>
        <dbReference type="PROSITE-ProRule" id="PRU00035"/>
    </source>
</evidence>
<feature type="compositionally biased region" description="Polar residues" evidence="9">
    <location>
        <begin position="1221"/>
        <end position="1285"/>
    </location>
</feature>
<dbReference type="GeneID" id="55991350"/>
<evidence type="ECO:0000256" key="3">
    <source>
        <dbReference type="ARBA" id="ARBA00023015"/>
    </source>
</evidence>
<dbReference type="InterPro" id="IPR018359">
    <property type="entry name" value="Bromodomain_CS"/>
</dbReference>
<dbReference type="CDD" id="cd22927">
    <property type="entry name" value="HFD_SPT7"/>
    <property type="match status" value="1"/>
</dbReference>
<dbReference type="GO" id="GO:0006357">
    <property type="term" value="P:regulation of transcription by RNA polymerase II"/>
    <property type="evidence" value="ECO:0007669"/>
    <property type="project" value="UniProtKB-ARBA"/>
</dbReference>
<dbReference type="GO" id="GO:0046695">
    <property type="term" value="C:SLIK (SAGA-like) complex"/>
    <property type="evidence" value="ECO:0007669"/>
    <property type="project" value="InterPro"/>
</dbReference>
<name>A0A7H8QT85_TALRU</name>
<feature type="region of interest" description="Disordered" evidence="9">
    <location>
        <begin position="107"/>
        <end position="126"/>
    </location>
</feature>
<keyword evidence="2" id="KW-0597">Phosphoprotein</keyword>
<feature type="region of interest" description="Disordered" evidence="9">
    <location>
        <begin position="55"/>
        <end position="75"/>
    </location>
</feature>
<evidence type="ECO:0000256" key="1">
    <source>
        <dbReference type="ARBA" id="ARBA00004123"/>
    </source>
</evidence>
<dbReference type="SMART" id="SM00297">
    <property type="entry name" value="BROMO"/>
    <property type="match status" value="1"/>
</dbReference>
<evidence type="ECO:0000256" key="7">
    <source>
        <dbReference type="ARBA" id="ARBA00093633"/>
    </source>
</evidence>
<feature type="region of interest" description="Disordered" evidence="9">
    <location>
        <begin position="363"/>
        <end position="387"/>
    </location>
</feature>
<dbReference type="PANTHER" id="PTHR47343">
    <property type="entry name" value="TRANSCRIPTIONAL ACTIVATOR SPT7"/>
    <property type="match status" value="1"/>
</dbReference>
<dbReference type="FunFam" id="1.10.20.10:FF:000072">
    <property type="entry name" value="Transcriptional activator spt7"/>
    <property type="match status" value="1"/>
</dbReference>
<evidence type="ECO:0000256" key="6">
    <source>
        <dbReference type="ARBA" id="ARBA00023242"/>
    </source>
</evidence>
<dbReference type="PROSITE" id="PS00633">
    <property type="entry name" value="BROMODOMAIN_1"/>
    <property type="match status" value="1"/>
</dbReference>
<dbReference type="GO" id="GO:0005198">
    <property type="term" value="F:structural molecule activity"/>
    <property type="evidence" value="ECO:0007669"/>
    <property type="project" value="TreeGrafter"/>
</dbReference>
<keyword evidence="6" id="KW-0539">Nucleus</keyword>
<dbReference type="CDD" id="cd05510">
    <property type="entry name" value="Bromo_SPT7_like"/>
    <property type="match status" value="1"/>
</dbReference>
<evidence type="ECO:0000256" key="2">
    <source>
        <dbReference type="ARBA" id="ARBA00022553"/>
    </source>
</evidence>
<dbReference type="Gene3D" id="1.10.20.10">
    <property type="entry name" value="Histone, subunit A"/>
    <property type="match status" value="1"/>
</dbReference>
<dbReference type="InterPro" id="IPR037782">
    <property type="entry name" value="Spt7"/>
</dbReference>
<dbReference type="OrthoDB" id="21449at2759"/>
<feature type="region of interest" description="Disordered" evidence="9">
    <location>
        <begin position="569"/>
        <end position="655"/>
    </location>
</feature>
<feature type="compositionally biased region" description="Polar residues" evidence="9">
    <location>
        <begin position="1161"/>
        <end position="1170"/>
    </location>
</feature>
<feature type="region of interest" description="Disordered" evidence="9">
    <location>
        <begin position="739"/>
        <end position="770"/>
    </location>
</feature>
<organism evidence="11 12">
    <name type="scientific">Talaromyces rugulosus</name>
    <name type="common">Penicillium rugulosum</name>
    <dbReference type="NCBI Taxonomy" id="121627"/>
    <lineage>
        <taxon>Eukaryota</taxon>
        <taxon>Fungi</taxon>
        <taxon>Dikarya</taxon>
        <taxon>Ascomycota</taxon>
        <taxon>Pezizomycotina</taxon>
        <taxon>Eurotiomycetes</taxon>
        <taxon>Eurotiomycetidae</taxon>
        <taxon>Eurotiales</taxon>
        <taxon>Trichocomaceae</taxon>
        <taxon>Talaromyces</taxon>
        <taxon>Talaromyces sect. Islandici</taxon>
    </lineage>
</organism>
<sequence>MADITQRDSDISKCRWKLLSISAGAAGSGNGQRWGKGNYACGLRRPPKLTASLNLHRSRPPKSAQQLPSTTSPAYRFSTQNHRRAARRDPLFHCIRFCASQTPACGAGPAAQNKRAPSTGFPQGAAMSLGQNQAWLPPGHLRPPDDANGHGTPRYSSGARTPQMRLVSASDQGSQAGNLISDAEAAAEEDPRITLFRELYDRSEAKINALFSNDGSASAASDAEAMGIEVDFPEGGASARADDNAPPPKKPARKIDDDDYDEYDDDEGSEGQDDSSTSPLKAKSTAHPLLRDASPAQRPTTSTGTPVDGVKEPKKETLEGIRQKLEEGKKATEEAARRSFQTMFYTLENDHDAMKEQERLEESERLVEAEMSGQGTGSSANAGASGYGSLSSANLGASSLTLKNLIARIDMKRTMVQASDAELRSLMSEVRKNRSKWASEDKVGQEELYEAAEKVLSELKAMTEHSSFFLSRVNKREAPDYYNIIKHPMDLGSMTKKLKTLQYKSKQEFVDDLNLIWANCLKYNAAAEHFLRKHALYMRKETEKLVPLIPDIVIRDRAEVEAEERRLQLAEMDGAEESDDEPIMSSRGRKAPGKSSMKGTAPTRQTPTGSEGPSGLPGSQQKNSVGPDGDAPAEGSQNGLSTPPPGTLTPLGANGVGSQVDAMEIDGFTATIPTVGGLSAIGFEHDDPEYQVWKQVTKKDRALIAAERHRLFKGDKLNVDEPALLRTKTGMRRWLKNQKQVTEADKAAQSSTQGARPGPGETLAEGMEEEEEEKVIPDYYDVMSGIPDIPSNLAWHEDSEGNVVDNSEEFLRILPKGSFIQPDSKLARRLDANMRQMQETRKICSKVGIVKQMQIQSQMYQNQFQKYQPEPFVEQDVPPHVMNDDGPVINHGISKAALQRSVAKILYHTGFEEYQPSALDAVTDVASEYFIKISETLKGYMESPKVPVSDTTDVPSSGAVQHKSYYTQQEMILHTLSVMGTDVESLEMYVKDDIERLGTKLGVIHDRLRAHFAELLRPALNEGGGDGSNAFNDGSEQFVGGDFAEDIDEDFFGFKELGLDREFGLASLSVPFHLLQNRMFNAHQSQNANVSQVLDTIFPTPIPYPRVSAKSIQSQIGLVREFFLQKLQANGDEPLVEDIELPLKQRPSRPKLPASGKIAPPNNTNTNISPQKRPLPATVAQSSSKGGAGSSEPSKKKAKKNNGTAADASSSMGPPGAENPFGSSTTDGKSANKAGQQSSANLGTNDSGLAVNGDNSGSVLTDIDAQQNKVNGTAVSSSTRDNAANQGAGMMSPESINGQA</sequence>
<dbReference type="GO" id="GO:0006325">
    <property type="term" value="P:chromatin organization"/>
    <property type="evidence" value="ECO:0007669"/>
    <property type="project" value="UniProtKB-ARBA"/>
</dbReference>
<keyword evidence="12" id="KW-1185">Reference proteome</keyword>
<dbReference type="SUPFAM" id="SSF47370">
    <property type="entry name" value="Bromodomain"/>
    <property type="match status" value="1"/>
</dbReference>
<feature type="region of interest" description="Disordered" evidence="9">
    <location>
        <begin position="234"/>
        <end position="335"/>
    </location>
</feature>
<evidence type="ECO:0000256" key="5">
    <source>
        <dbReference type="ARBA" id="ARBA00023163"/>
    </source>
</evidence>
<dbReference type="PROSITE" id="PS50014">
    <property type="entry name" value="BROMODOMAIN_2"/>
    <property type="match status" value="1"/>
</dbReference>
<feature type="region of interest" description="Disordered" evidence="9">
    <location>
        <begin position="1143"/>
        <end position="1300"/>
    </location>
</feature>
<protein>
    <recommendedName>
        <fullName evidence="7">SAGA complex subunit Spt7</fullName>
    </recommendedName>
</protein>
<dbReference type="Gene3D" id="1.20.920.10">
    <property type="entry name" value="Bromodomain-like"/>
    <property type="match status" value="1"/>
</dbReference>
<gene>
    <name evidence="11" type="ORF">TRUGW13939_03847</name>
</gene>
<dbReference type="RefSeq" id="XP_035342919.1">
    <property type="nucleotide sequence ID" value="XM_035487026.1"/>
</dbReference>
<dbReference type="InterPro" id="IPR036427">
    <property type="entry name" value="Bromodomain-like_sf"/>
</dbReference>
<dbReference type="InterPro" id="IPR009072">
    <property type="entry name" value="Histone-fold"/>
</dbReference>
<feature type="compositionally biased region" description="Acidic residues" evidence="9">
    <location>
        <begin position="573"/>
        <end position="582"/>
    </location>
</feature>
<dbReference type="GO" id="GO:0005634">
    <property type="term" value="C:nucleus"/>
    <property type="evidence" value="ECO:0007669"/>
    <property type="project" value="UniProtKB-SubCell"/>
</dbReference>
<feature type="compositionally biased region" description="Basic and acidic residues" evidence="9">
    <location>
        <begin position="309"/>
        <end position="335"/>
    </location>
</feature>
<evidence type="ECO:0000256" key="9">
    <source>
        <dbReference type="SAM" id="MobiDB-lite"/>
    </source>
</evidence>
<dbReference type="Proteomes" id="UP000509510">
    <property type="component" value="Chromosome II"/>
</dbReference>
<feature type="domain" description="Bromo" evidence="10">
    <location>
        <begin position="461"/>
        <end position="531"/>
    </location>
</feature>
<accession>A0A7H8QT85</accession>
<evidence type="ECO:0000259" key="10">
    <source>
        <dbReference type="PROSITE" id="PS50014"/>
    </source>
</evidence>
<keyword evidence="5" id="KW-0804">Transcription</keyword>
<dbReference type="InterPro" id="IPR001487">
    <property type="entry name" value="Bromodomain"/>
</dbReference>
<dbReference type="Pfam" id="PF07524">
    <property type="entry name" value="Bromo_TP"/>
    <property type="match status" value="1"/>
</dbReference>
<feature type="compositionally biased region" description="Polar residues" evidence="9">
    <location>
        <begin position="602"/>
        <end position="624"/>
    </location>
</feature>
<dbReference type="InterPro" id="IPR006565">
    <property type="entry name" value="BTP"/>
</dbReference>
<dbReference type="Pfam" id="PF00439">
    <property type="entry name" value="Bromodomain"/>
    <property type="match status" value="1"/>
</dbReference>
<dbReference type="EMBL" id="CP055899">
    <property type="protein sequence ID" value="QKX56741.1"/>
    <property type="molecule type" value="Genomic_DNA"/>
</dbReference>
<keyword evidence="3" id="KW-0805">Transcription regulation</keyword>
<dbReference type="GO" id="GO:0046982">
    <property type="term" value="F:protein heterodimerization activity"/>
    <property type="evidence" value="ECO:0007669"/>
    <property type="project" value="InterPro"/>
</dbReference>
<dbReference type="FunFam" id="1.20.920.10:FF:000032">
    <property type="entry name" value="Transcriptional activator spt7"/>
    <property type="match status" value="1"/>
</dbReference>
<dbReference type="PRINTS" id="PR00503">
    <property type="entry name" value="BROMODOMAIN"/>
</dbReference>
<evidence type="ECO:0000313" key="12">
    <source>
        <dbReference type="Proteomes" id="UP000509510"/>
    </source>
</evidence>
<evidence type="ECO:0000313" key="11">
    <source>
        <dbReference type="EMBL" id="QKX56741.1"/>
    </source>
</evidence>
<dbReference type="GO" id="GO:0000124">
    <property type="term" value="C:SAGA complex"/>
    <property type="evidence" value="ECO:0007669"/>
    <property type="project" value="InterPro"/>
</dbReference>
<dbReference type="PANTHER" id="PTHR47343:SF1">
    <property type="entry name" value="TRANSCRIPTIONAL ACTIVATOR SPT7"/>
    <property type="match status" value="1"/>
</dbReference>
<feature type="region of interest" description="Disordered" evidence="9">
    <location>
        <begin position="133"/>
        <end position="161"/>
    </location>
</feature>
<feature type="compositionally biased region" description="Polar residues" evidence="9">
    <location>
        <begin position="63"/>
        <end position="75"/>
    </location>
</feature>
<proteinExistence type="predicted"/>
<feature type="compositionally biased region" description="Low complexity" evidence="9">
    <location>
        <begin position="377"/>
        <end position="387"/>
    </location>
</feature>
<comment type="subcellular location">
    <subcellularLocation>
        <location evidence="1">Nucleus</location>
    </subcellularLocation>
</comment>
<feature type="compositionally biased region" description="Acidic residues" evidence="9">
    <location>
        <begin position="257"/>
        <end position="273"/>
    </location>
</feature>
<keyword evidence="4 8" id="KW-0103">Bromodomain</keyword>
<reference evidence="12" key="1">
    <citation type="submission" date="2020-06" db="EMBL/GenBank/DDBJ databases">
        <title>A chromosome-scale genome assembly of Talaromyces rugulosus W13939.</title>
        <authorList>
            <person name="Wang B."/>
            <person name="Guo L."/>
            <person name="Ye K."/>
            <person name="Wang L."/>
        </authorList>
    </citation>
    <scope>NUCLEOTIDE SEQUENCE [LARGE SCALE GENOMIC DNA]</scope>
    <source>
        <strain evidence="12">W13939</strain>
    </source>
</reference>
<evidence type="ECO:0000256" key="4">
    <source>
        <dbReference type="ARBA" id="ARBA00023117"/>
    </source>
</evidence>